<sequence>MLNNVPSKEVLFRIDCLLERLVPNLLKSPIVRFLNICSDDVSFEDQLHKYKFSGKTQLLMHVAKIKIYYRYRSPYNKVERIGSCIYENEDVIVLLWRLHTFNTSIWTYLPSFITKKKPKLHIIEGALDIHVNKEGMVYKMINRKIAASDLEDAKVMEAMKKEREDTKKWK</sequence>
<gene>
    <name evidence="1" type="ORF">DICVIV_10818</name>
</gene>
<dbReference type="AlphaFoldDB" id="A0A0D8XEZ0"/>
<name>A0A0D8XEZ0_DICVI</name>
<evidence type="ECO:0000313" key="2">
    <source>
        <dbReference type="Proteomes" id="UP000053766"/>
    </source>
</evidence>
<reference evidence="2" key="2">
    <citation type="journal article" date="2016" name="Sci. Rep.">
        <title>Dictyocaulus viviparus genome, variome and transcriptome elucidate lungworm biology and support future intervention.</title>
        <authorList>
            <person name="McNulty S.N."/>
            <person name="Strube C."/>
            <person name="Rosa B.A."/>
            <person name="Martin J.C."/>
            <person name="Tyagi R."/>
            <person name="Choi Y.J."/>
            <person name="Wang Q."/>
            <person name="Hallsworth Pepin K."/>
            <person name="Zhang X."/>
            <person name="Ozersky P."/>
            <person name="Wilson R.K."/>
            <person name="Sternberg P.W."/>
            <person name="Gasser R.B."/>
            <person name="Mitreva M."/>
        </authorList>
    </citation>
    <scope>NUCLEOTIDE SEQUENCE [LARGE SCALE GENOMIC DNA]</scope>
    <source>
        <strain evidence="2">HannoverDv2000</strain>
    </source>
</reference>
<evidence type="ECO:0000313" key="1">
    <source>
        <dbReference type="EMBL" id="KJH43168.1"/>
    </source>
</evidence>
<keyword evidence="2" id="KW-1185">Reference proteome</keyword>
<dbReference type="EMBL" id="KN716585">
    <property type="protein sequence ID" value="KJH43168.1"/>
    <property type="molecule type" value="Genomic_DNA"/>
</dbReference>
<dbReference type="STRING" id="29172.A0A0D8XEZ0"/>
<reference evidence="1 2" key="1">
    <citation type="submission" date="2013-11" db="EMBL/GenBank/DDBJ databases">
        <title>Draft genome of the bovine lungworm Dictyocaulus viviparus.</title>
        <authorList>
            <person name="Mitreva M."/>
        </authorList>
    </citation>
    <scope>NUCLEOTIDE SEQUENCE [LARGE SCALE GENOMIC DNA]</scope>
    <source>
        <strain evidence="1 2">HannoverDv2000</strain>
    </source>
</reference>
<protein>
    <submittedName>
        <fullName evidence="1">Uncharacterized protein</fullName>
    </submittedName>
</protein>
<organism evidence="1 2">
    <name type="scientific">Dictyocaulus viviparus</name>
    <name type="common">Bovine lungworm</name>
    <dbReference type="NCBI Taxonomy" id="29172"/>
    <lineage>
        <taxon>Eukaryota</taxon>
        <taxon>Metazoa</taxon>
        <taxon>Ecdysozoa</taxon>
        <taxon>Nematoda</taxon>
        <taxon>Chromadorea</taxon>
        <taxon>Rhabditida</taxon>
        <taxon>Rhabditina</taxon>
        <taxon>Rhabditomorpha</taxon>
        <taxon>Strongyloidea</taxon>
        <taxon>Metastrongylidae</taxon>
        <taxon>Dictyocaulus</taxon>
    </lineage>
</organism>
<dbReference type="OrthoDB" id="5809659at2759"/>
<accession>A0A0D8XEZ0</accession>
<dbReference type="Proteomes" id="UP000053766">
    <property type="component" value="Unassembled WGS sequence"/>
</dbReference>
<proteinExistence type="predicted"/>